<keyword evidence="3" id="KW-1185">Reference proteome</keyword>
<reference evidence="2" key="2">
    <citation type="submission" date="2023-01" db="EMBL/GenBank/DDBJ databases">
        <authorList>
            <person name="Petersen C."/>
        </authorList>
    </citation>
    <scope>NUCLEOTIDE SEQUENCE</scope>
    <source>
        <strain evidence="2">IBT 15450</strain>
    </source>
</reference>
<evidence type="ECO:0000256" key="1">
    <source>
        <dbReference type="SAM" id="MobiDB-lite"/>
    </source>
</evidence>
<dbReference type="Proteomes" id="UP001219568">
    <property type="component" value="Unassembled WGS sequence"/>
</dbReference>
<comment type="caution">
    <text evidence="2">The sequence shown here is derived from an EMBL/GenBank/DDBJ whole genome shotgun (WGS) entry which is preliminary data.</text>
</comment>
<dbReference type="EMBL" id="JAQJZL010000014">
    <property type="protein sequence ID" value="KAJ6029922.1"/>
    <property type="molecule type" value="Genomic_DNA"/>
</dbReference>
<organism evidence="2 3">
    <name type="scientific">Penicillium canescens</name>
    <dbReference type="NCBI Taxonomy" id="5083"/>
    <lineage>
        <taxon>Eukaryota</taxon>
        <taxon>Fungi</taxon>
        <taxon>Dikarya</taxon>
        <taxon>Ascomycota</taxon>
        <taxon>Pezizomycotina</taxon>
        <taxon>Eurotiomycetes</taxon>
        <taxon>Eurotiomycetidae</taxon>
        <taxon>Eurotiales</taxon>
        <taxon>Aspergillaceae</taxon>
        <taxon>Penicillium</taxon>
    </lineage>
</organism>
<reference evidence="2" key="1">
    <citation type="journal article" date="2023" name="IMA Fungus">
        <title>Comparative genomic study of the Penicillium genus elucidates a diverse pangenome and 15 lateral gene transfer events.</title>
        <authorList>
            <person name="Petersen C."/>
            <person name="Sorensen T."/>
            <person name="Nielsen M.R."/>
            <person name="Sondergaard T.E."/>
            <person name="Sorensen J.L."/>
            <person name="Fitzpatrick D.A."/>
            <person name="Frisvad J.C."/>
            <person name="Nielsen K.L."/>
        </authorList>
    </citation>
    <scope>NUCLEOTIDE SEQUENCE</scope>
    <source>
        <strain evidence="2">IBT 15450</strain>
    </source>
</reference>
<gene>
    <name evidence="2" type="ORF">N7460_010188</name>
</gene>
<proteinExistence type="predicted"/>
<sequence>MATIMPLSMHSMIYLGPGGPHAFTQLPYPGVRKIGFGENHSSQATIAKLLVLGWVVQRSTSECNNPPVGDFKVWKEEVDPLTLEEREQLPRNPDTKTLHTPWRDQIYYMWNHVFYDVGNWMSAMYHARRFEPPNIELFAVEFPTPHENGDGEKVPAAAKVWDSDTLLAPAYLAPGVSLRVETLQPGEEDKEPSHPADFDHEDRYCVWFVREGLQLRFYVEGDWDQSTDGVAAVMVYGKMLGEPLKVLDQESEESDESDESEGDGNDGDGEHKE</sequence>
<dbReference type="AlphaFoldDB" id="A0AAD6N4J9"/>
<name>A0AAD6N4J9_PENCN</name>
<protein>
    <submittedName>
        <fullName evidence="2">Uncharacterized protein</fullName>
    </submittedName>
</protein>
<evidence type="ECO:0000313" key="2">
    <source>
        <dbReference type="EMBL" id="KAJ6029922.1"/>
    </source>
</evidence>
<feature type="region of interest" description="Disordered" evidence="1">
    <location>
        <begin position="244"/>
        <end position="273"/>
    </location>
</feature>
<evidence type="ECO:0000313" key="3">
    <source>
        <dbReference type="Proteomes" id="UP001219568"/>
    </source>
</evidence>
<feature type="compositionally biased region" description="Acidic residues" evidence="1">
    <location>
        <begin position="249"/>
        <end position="267"/>
    </location>
</feature>
<accession>A0AAD6N4J9</accession>